<gene>
    <name evidence="3" type="ORF">GXW71_04795</name>
</gene>
<dbReference type="PANTHER" id="PTHR30273">
    <property type="entry name" value="PERIPLASMIC SIGNAL SENSOR AND SIGMA FACTOR ACTIVATOR FECR-RELATED"/>
    <property type="match status" value="1"/>
</dbReference>
<dbReference type="Gene3D" id="2.60.120.1440">
    <property type="match status" value="1"/>
</dbReference>
<feature type="domain" description="FecR protein" evidence="1">
    <location>
        <begin position="122"/>
        <end position="213"/>
    </location>
</feature>
<evidence type="ECO:0000259" key="2">
    <source>
        <dbReference type="Pfam" id="PF16220"/>
    </source>
</evidence>
<proteinExistence type="predicted"/>
<organism evidence="3 4">
    <name type="scientific">Plastoroseomonas hellenica</name>
    <dbReference type="NCBI Taxonomy" id="2687306"/>
    <lineage>
        <taxon>Bacteria</taxon>
        <taxon>Pseudomonadati</taxon>
        <taxon>Pseudomonadota</taxon>
        <taxon>Alphaproteobacteria</taxon>
        <taxon>Acetobacterales</taxon>
        <taxon>Acetobacteraceae</taxon>
        <taxon>Plastoroseomonas</taxon>
    </lineage>
</organism>
<dbReference type="EMBL" id="JAAGBB010000004">
    <property type="protein sequence ID" value="MBR0663670.1"/>
    <property type="molecule type" value="Genomic_DNA"/>
</dbReference>
<dbReference type="Proteomes" id="UP001196870">
    <property type="component" value="Unassembled WGS sequence"/>
</dbReference>
<dbReference type="Pfam" id="PF16220">
    <property type="entry name" value="DUF4880"/>
    <property type="match status" value="1"/>
</dbReference>
<dbReference type="Pfam" id="PF04773">
    <property type="entry name" value="FecR"/>
    <property type="match status" value="1"/>
</dbReference>
<dbReference type="InterPro" id="IPR032623">
    <property type="entry name" value="FecR_N"/>
</dbReference>
<name>A0ABS5ETQ1_9PROT</name>
<accession>A0ABS5ETQ1</accession>
<dbReference type="InterPro" id="IPR012373">
    <property type="entry name" value="Ferrdict_sens_TM"/>
</dbReference>
<reference evidence="4" key="1">
    <citation type="journal article" date="2021" name="Syst. Appl. Microbiol.">
        <title>Roseomonas hellenica sp. nov., isolated from roots of wild-growing Alkanna tinctoria.</title>
        <authorList>
            <person name="Rat A."/>
            <person name="Naranjo H.D."/>
            <person name="Lebbe L."/>
            <person name="Cnockaert M."/>
            <person name="Krigas N."/>
            <person name="Grigoriadou K."/>
            <person name="Maloupa E."/>
            <person name="Willems A."/>
        </authorList>
    </citation>
    <scope>NUCLEOTIDE SEQUENCE [LARGE SCALE GENOMIC DNA]</scope>
    <source>
        <strain evidence="4">LMG 31523</strain>
    </source>
</reference>
<evidence type="ECO:0000313" key="4">
    <source>
        <dbReference type="Proteomes" id="UP001196870"/>
    </source>
</evidence>
<comment type="caution">
    <text evidence="3">The sequence shown here is derived from an EMBL/GenBank/DDBJ whole genome shotgun (WGS) entry which is preliminary data.</text>
</comment>
<evidence type="ECO:0000259" key="1">
    <source>
        <dbReference type="Pfam" id="PF04773"/>
    </source>
</evidence>
<protein>
    <submittedName>
        <fullName evidence="3">FecR family protein</fullName>
    </submittedName>
</protein>
<dbReference type="RefSeq" id="WP_211851255.1">
    <property type="nucleotide sequence ID" value="NZ_JAAGBB010000004.1"/>
</dbReference>
<dbReference type="PANTHER" id="PTHR30273:SF2">
    <property type="entry name" value="PROTEIN FECR"/>
    <property type="match status" value="1"/>
</dbReference>
<evidence type="ECO:0000313" key="3">
    <source>
        <dbReference type="EMBL" id="MBR0663670.1"/>
    </source>
</evidence>
<sequence>MSEGRPAGQALGPVMDQALDWHIRQRSGGWGGAEQAAFDAWRASDPAHEAAWRSVSAVWSSPQLKQAARLAQARLAPPSPAARPRRSLPGWPWRRASSIAAAALVAAWIGWRFDLPTRLQADLVTGTGNQERLTLEDGSRLVLDTGTAIVAEMSSSRRRVRLLKGAAYFDVASEQARPFEVRAGSTQVQVTGTAFTVRYLDGRVTVAVRHGAVLVGRPGGGTVRLTASQQVQVDAEGVGPVEGVNAAAAMAWVDGRLVFVDQPLRDVLHELRRYHPGLIILGDGRLGAVRLTGNYRLDDPVQTLASLAAILHARMTRITDTVLILH</sequence>
<dbReference type="InterPro" id="IPR006860">
    <property type="entry name" value="FecR"/>
</dbReference>
<dbReference type="Gene3D" id="3.55.50.30">
    <property type="match status" value="1"/>
</dbReference>
<dbReference type="PIRSF" id="PIRSF018266">
    <property type="entry name" value="FecR"/>
    <property type="match status" value="1"/>
</dbReference>
<keyword evidence="4" id="KW-1185">Reference proteome</keyword>
<feature type="domain" description="FecR N-terminal" evidence="2">
    <location>
        <begin position="16"/>
        <end position="57"/>
    </location>
</feature>